<dbReference type="RefSeq" id="WP_138659790.1">
    <property type="nucleotide sequence ID" value="NZ_VATY01000005.1"/>
</dbReference>
<dbReference type="InterPro" id="IPR045590">
    <property type="entry name" value="DUF6463"/>
</dbReference>
<evidence type="ECO:0000313" key="2">
    <source>
        <dbReference type="EMBL" id="TMM53330.1"/>
    </source>
</evidence>
<comment type="caution">
    <text evidence="2">The sequence shown here is derived from an EMBL/GenBank/DDBJ whole genome shotgun (WGS) entry which is preliminary data.</text>
</comment>
<feature type="transmembrane region" description="Helical" evidence="1">
    <location>
        <begin position="65"/>
        <end position="83"/>
    </location>
</feature>
<feature type="transmembrane region" description="Helical" evidence="1">
    <location>
        <begin position="95"/>
        <end position="113"/>
    </location>
</feature>
<sequence>MRIIKKITSGILIIIIGLLHTQFAFSPDGFQKQMLQFSKSYFFIVSDGMEELPAAVGHTNFENFAAFWFLYFGIFLIPLGLLVHSIEKQKQVLPHYFTVGYIVIVLLGCYMVPNSGITIFMLPHAVYMLITNSIKAKKRSTTKVA</sequence>
<gene>
    <name evidence="2" type="ORF">FEE95_19910</name>
</gene>
<dbReference type="EMBL" id="VATY01000005">
    <property type="protein sequence ID" value="TMM53330.1"/>
    <property type="molecule type" value="Genomic_DNA"/>
</dbReference>
<keyword evidence="3" id="KW-1185">Reference proteome</keyword>
<proteinExistence type="predicted"/>
<keyword evidence="1" id="KW-0812">Transmembrane</keyword>
<reference evidence="2 3" key="1">
    <citation type="submission" date="2019-05" db="EMBL/GenBank/DDBJ databases">
        <authorList>
            <person name="Zhang J.-Y."/>
            <person name="Feg X."/>
            <person name="Du Z.-J."/>
        </authorList>
    </citation>
    <scope>NUCLEOTIDE SEQUENCE [LARGE SCALE GENOMIC DNA]</scope>
    <source>
        <strain evidence="2 3">RZ26</strain>
    </source>
</reference>
<feature type="transmembrane region" description="Helical" evidence="1">
    <location>
        <begin position="7"/>
        <end position="25"/>
    </location>
</feature>
<keyword evidence="1" id="KW-1133">Transmembrane helix</keyword>
<dbReference type="AlphaFoldDB" id="A0A5S3PGR0"/>
<name>A0A5S3PGR0_9FLAO</name>
<organism evidence="2 3">
    <name type="scientific">Maribacter algarum</name>
    <name type="common">ex Zhang et al. 2020</name>
    <dbReference type="NCBI Taxonomy" id="2578118"/>
    <lineage>
        <taxon>Bacteria</taxon>
        <taxon>Pseudomonadati</taxon>
        <taxon>Bacteroidota</taxon>
        <taxon>Flavobacteriia</taxon>
        <taxon>Flavobacteriales</taxon>
        <taxon>Flavobacteriaceae</taxon>
        <taxon>Maribacter</taxon>
    </lineage>
</organism>
<keyword evidence="1" id="KW-0472">Membrane</keyword>
<protein>
    <submittedName>
        <fullName evidence="2">Uncharacterized protein</fullName>
    </submittedName>
</protein>
<evidence type="ECO:0000313" key="3">
    <source>
        <dbReference type="Proteomes" id="UP000310314"/>
    </source>
</evidence>
<dbReference type="Pfam" id="PF20064">
    <property type="entry name" value="DUF6463"/>
    <property type="match status" value="1"/>
</dbReference>
<dbReference type="Proteomes" id="UP000310314">
    <property type="component" value="Unassembled WGS sequence"/>
</dbReference>
<accession>A0A5S3PGR0</accession>
<dbReference type="OrthoDB" id="1162307at2"/>
<evidence type="ECO:0000256" key="1">
    <source>
        <dbReference type="SAM" id="Phobius"/>
    </source>
</evidence>